<protein>
    <submittedName>
        <fullName evidence="1">17201_t:CDS:1</fullName>
    </submittedName>
</protein>
<dbReference type="EMBL" id="CAJVQC010001943">
    <property type="protein sequence ID" value="CAG8503163.1"/>
    <property type="molecule type" value="Genomic_DNA"/>
</dbReference>
<comment type="caution">
    <text evidence="1">The sequence shown here is derived from an EMBL/GenBank/DDBJ whole genome shotgun (WGS) entry which is preliminary data.</text>
</comment>
<keyword evidence="2" id="KW-1185">Reference proteome</keyword>
<feature type="non-terminal residue" evidence="1">
    <location>
        <position position="123"/>
    </location>
</feature>
<accession>A0ACA9L3H2</accession>
<dbReference type="Proteomes" id="UP000789920">
    <property type="component" value="Unassembled WGS sequence"/>
</dbReference>
<gene>
    <name evidence="1" type="ORF">RPERSI_LOCUS1915</name>
</gene>
<organism evidence="1 2">
    <name type="scientific">Racocetra persica</name>
    <dbReference type="NCBI Taxonomy" id="160502"/>
    <lineage>
        <taxon>Eukaryota</taxon>
        <taxon>Fungi</taxon>
        <taxon>Fungi incertae sedis</taxon>
        <taxon>Mucoromycota</taxon>
        <taxon>Glomeromycotina</taxon>
        <taxon>Glomeromycetes</taxon>
        <taxon>Diversisporales</taxon>
        <taxon>Gigasporaceae</taxon>
        <taxon>Racocetra</taxon>
    </lineage>
</organism>
<proteinExistence type="predicted"/>
<evidence type="ECO:0000313" key="1">
    <source>
        <dbReference type="EMBL" id="CAG8503163.1"/>
    </source>
</evidence>
<name>A0ACA9L3H2_9GLOM</name>
<sequence>MYNDAEKQHLQRVIEQKQMRDFLKFFTSLVERCFDDCVNDFTSKALTSKEEACIHRCADKVLKHNERVGQRFGELNQQLMQQQQQQAQQPQLPQQSSTIQRQEDIGKYGDLDDLVTSYLSLSE</sequence>
<evidence type="ECO:0000313" key="2">
    <source>
        <dbReference type="Proteomes" id="UP000789920"/>
    </source>
</evidence>
<reference evidence="1" key="1">
    <citation type="submission" date="2021-06" db="EMBL/GenBank/DDBJ databases">
        <authorList>
            <person name="Kallberg Y."/>
            <person name="Tangrot J."/>
            <person name="Rosling A."/>
        </authorList>
    </citation>
    <scope>NUCLEOTIDE SEQUENCE</scope>
    <source>
        <strain evidence="1">MA461A</strain>
    </source>
</reference>